<name>A0AAJ0GNX9_9PEZI</name>
<dbReference type="EMBL" id="JAUDZG010000006">
    <property type="protein sequence ID" value="KAK3303442.1"/>
    <property type="molecule type" value="Genomic_DNA"/>
</dbReference>
<reference evidence="3" key="1">
    <citation type="journal article" date="2023" name="Mol. Phylogenet. Evol.">
        <title>Genome-scale phylogeny and comparative genomics of the fungal order Sordariales.</title>
        <authorList>
            <person name="Hensen N."/>
            <person name="Bonometti L."/>
            <person name="Westerberg I."/>
            <person name="Brannstrom I.O."/>
            <person name="Guillou S."/>
            <person name="Cros-Aarteil S."/>
            <person name="Calhoun S."/>
            <person name="Haridas S."/>
            <person name="Kuo A."/>
            <person name="Mondo S."/>
            <person name="Pangilinan J."/>
            <person name="Riley R."/>
            <person name="LaButti K."/>
            <person name="Andreopoulos B."/>
            <person name="Lipzen A."/>
            <person name="Chen C."/>
            <person name="Yan M."/>
            <person name="Daum C."/>
            <person name="Ng V."/>
            <person name="Clum A."/>
            <person name="Steindorff A."/>
            <person name="Ohm R.A."/>
            <person name="Martin F."/>
            <person name="Silar P."/>
            <person name="Natvig D.O."/>
            <person name="Lalanne C."/>
            <person name="Gautier V."/>
            <person name="Ament-Velasquez S.L."/>
            <person name="Kruys A."/>
            <person name="Hutchinson M.I."/>
            <person name="Powell A.J."/>
            <person name="Barry K."/>
            <person name="Miller A.N."/>
            <person name="Grigoriev I.V."/>
            <person name="Debuchy R."/>
            <person name="Gladieux P."/>
            <person name="Hiltunen Thoren M."/>
            <person name="Johannesson H."/>
        </authorList>
    </citation>
    <scope>NUCLEOTIDE SEQUENCE</scope>
    <source>
        <strain evidence="3">CBS 333.67</strain>
    </source>
</reference>
<dbReference type="GeneID" id="87882334"/>
<keyword evidence="2" id="KW-0812">Transmembrane</keyword>
<feature type="transmembrane region" description="Helical" evidence="2">
    <location>
        <begin position="228"/>
        <end position="249"/>
    </location>
</feature>
<feature type="region of interest" description="Disordered" evidence="1">
    <location>
        <begin position="179"/>
        <end position="221"/>
    </location>
</feature>
<feature type="compositionally biased region" description="Low complexity" evidence="1">
    <location>
        <begin position="335"/>
        <end position="346"/>
    </location>
</feature>
<comment type="caution">
    <text evidence="3">The sequence shown here is derived from an EMBL/GenBank/DDBJ whole genome shotgun (WGS) entry which is preliminary data.</text>
</comment>
<dbReference type="Proteomes" id="UP001273166">
    <property type="component" value="Unassembled WGS sequence"/>
</dbReference>
<organism evidence="3 4">
    <name type="scientific">Chaetomium strumarium</name>
    <dbReference type="NCBI Taxonomy" id="1170767"/>
    <lineage>
        <taxon>Eukaryota</taxon>
        <taxon>Fungi</taxon>
        <taxon>Dikarya</taxon>
        <taxon>Ascomycota</taxon>
        <taxon>Pezizomycotina</taxon>
        <taxon>Sordariomycetes</taxon>
        <taxon>Sordariomycetidae</taxon>
        <taxon>Sordariales</taxon>
        <taxon>Chaetomiaceae</taxon>
        <taxon>Chaetomium</taxon>
    </lineage>
</organism>
<proteinExistence type="predicted"/>
<accession>A0AAJ0GNX9</accession>
<keyword evidence="2" id="KW-0472">Membrane</keyword>
<sequence length="346" mass="36325">MATSTSVLATTTSPTPLVITSFPTIPLTTTFTRPNEGCGGIYLPDDPPLFMIDDRPSCLPSRFSTSDSSFFYSPGIACPSGYWTACYDTTGVSSITTVTCCPTYGDIKLSCVADPLTLSSVWETLFCTWVAPAETGTVITTTERRGKTSVGTAQVTAPGGINAYGVRMVYQSTDLYTSTSTSSSSSASDTTDTAAPSTTASPGDPPAISGSASSSADSSSGLSTGAKAAIGVVIPLVVIGALILGLLFWRRRKQQVLPLSPEQEYAATAATASVAPPDEHHQLTEQPKLPVYYYGSPPQPTQPHPHEMPGTYYLPEMPSARQAAAELPADPTEPTPTYTSYYGYGK</sequence>
<gene>
    <name evidence="3" type="ORF">B0T15DRAFT_275165</name>
</gene>
<protein>
    <submittedName>
        <fullName evidence="3">Uncharacterized protein</fullName>
    </submittedName>
</protein>
<keyword evidence="2" id="KW-1133">Transmembrane helix</keyword>
<dbReference type="RefSeq" id="XP_062719222.1">
    <property type="nucleotide sequence ID" value="XM_062863505.1"/>
</dbReference>
<evidence type="ECO:0000313" key="4">
    <source>
        <dbReference type="Proteomes" id="UP001273166"/>
    </source>
</evidence>
<keyword evidence="4" id="KW-1185">Reference proteome</keyword>
<evidence type="ECO:0000256" key="2">
    <source>
        <dbReference type="SAM" id="Phobius"/>
    </source>
</evidence>
<dbReference type="AlphaFoldDB" id="A0AAJ0GNX9"/>
<evidence type="ECO:0000256" key="1">
    <source>
        <dbReference type="SAM" id="MobiDB-lite"/>
    </source>
</evidence>
<evidence type="ECO:0000313" key="3">
    <source>
        <dbReference type="EMBL" id="KAK3303442.1"/>
    </source>
</evidence>
<feature type="region of interest" description="Disordered" evidence="1">
    <location>
        <begin position="321"/>
        <end position="346"/>
    </location>
</feature>
<reference evidence="3" key="2">
    <citation type="submission" date="2023-06" db="EMBL/GenBank/DDBJ databases">
        <authorList>
            <consortium name="Lawrence Berkeley National Laboratory"/>
            <person name="Mondo S.J."/>
            <person name="Hensen N."/>
            <person name="Bonometti L."/>
            <person name="Westerberg I."/>
            <person name="Brannstrom I.O."/>
            <person name="Guillou S."/>
            <person name="Cros-Aarteil S."/>
            <person name="Calhoun S."/>
            <person name="Haridas S."/>
            <person name="Kuo A."/>
            <person name="Pangilinan J."/>
            <person name="Riley R."/>
            <person name="Labutti K."/>
            <person name="Andreopoulos B."/>
            <person name="Lipzen A."/>
            <person name="Chen C."/>
            <person name="Yanf M."/>
            <person name="Daum C."/>
            <person name="Ng V."/>
            <person name="Clum A."/>
            <person name="Steindorff A."/>
            <person name="Ohm R."/>
            <person name="Martin F."/>
            <person name="Silar P."/>
            <person name="Natvig D."/>
            <person name="Lalanne C."/>
            <person name="Gautier V."/>
            <person name="Ament-Velasquez S.L."/>
            <person name="Kruys A."/>
            <person name="Hutchinson M.I."/>
            <person name="Powell A.J."/>
            <person name="Barry K."/>
            <person name="Miller A.N."/>
            <person name="Grigoriev I.V."/>
            <person name="Debuchy R."/>
            <person name="Gladieux P."/>
            <person name="Thoren M.H."/>
            <person name="Johannesson H."/>
        </authorList>
    </citation>
    <scope>NUCLEOTIDE SEQUENCE</scope>
    <source>
        <strain evidence="3">CBS 333.67</strain>
    </source>
</reference>